<dbReference type="Pfam" id="PF00912">
    <property type="entry name" value="Transgly"/>
    <property type="match status" value="1"/>
</dbReference>
<evidence type="ECO:0000256" key="11">
    <source>
        <dbReference type="ARBA" id="ARBA00022676"/>
    </source>
</evidence>
<dbReference type="GO" id="GO:0046677">
    <property type="term" value="P:response to antibiotic"/>
    <property type="evidence" value="ECO:0007669"/>
    <property type="project" value="UniProtKB-KW"/>
</dbReference>
<dbReference type="SUPFAM" id="SSF56601">
    <property type="entry name" value="beta-lactamase/transpeptidase-like"/>
    <property type="match status" value="1"/>
</dbReference>
<evidence type="ECO:0000256" key="2">
    <source>
        <dbReference type="ARBA" id="ARBA00004752"/>
    </source>
</evidence>
<dbReference type="PANTHER" id="PTHR32282:SF27">
    <property type="entry name" value="PENICILLIN-BINDING PROTEIN 1A"/>
    <property type="match status" value="1"/>
</dbReference>
<evidence type="ECO:0000256" key="25">
    <source>
        <dbReference type="ARBA" id="ARBA00049902"/>
    </source>
</evidence>
<dbReference type="AlphaFoldDB" id="A0A8G2CN58"/>
<evidence type="ECO:0000256" key="4">
    <source>
        <dbReference type="ARBA" id="ARBA00007739"/>
    </source>
</evidence>
<organism evidence="32 33">
    <name type="scientific">Acidiphilium rubrum</name>
    <dbReference type="NCBI Taxonomy" id="526"/>
    <lineage>
        <taxon>Bacteria</taxon>
        <taxon>Pseudomonadati</taxon>
        <taxon>Pseudomonadota</taxon>
        <taxon>Alphaproteobacteria</taxon>
        <taxon>Acetobacterales</taxon>
        <taxon>Acidocellaceae</taxon>
        <taxon>Acidiphilium</taxon>
    </lineage>
</organism>
<evidence type="ECO:0000256" key="26">
    <source>
        <dbReference type="ARBA" id="ARBA00060592"/>
    </source>
</evidence>
<dbReference type="InterPro" id="IPR023346">
    <property type="entry name" value="Lysozyme-like_dom_sf"/>
</dbReference>
<evidence type="ECO:0000259" key="31">
    <source>
        <dbReference type="Pfam" id="PF17092"/>
    </source>
</evidence>
<dbReference type="GO" id="GO:0009002">
    <property type="term" value="F:serine-type D-Ala-D-Ala carboxypeptidase activity"/>
    <property type="evidence" value="ECO:0007669"/>
    <property type="project" value="UniProtKB-EC"/>
</dbReference>
<feature type="domain" description="Glycosyl transferase family 51" evidence="30">
    <location>
        <begin position="98"/>
        <end position="272"/>
    </location>
</feature>
<evidence type="ECO:0000256" key="22">
    <source>
        <dbReference type="ARBA" id="ARBA00023316"/>
    </source>
</evidence>
<dbReference type="EC" id="3.4.16.4" evidence="5"/>
<accession>A0A8G2CN58</accession>
<evidence type="ECO:0000256" key="1">
    <source>
        <dbReference type="ARBA" id="ARBA00004249"/>
    </source>
</evidence>
<evidence type="ECO:0000313" key="32">
    <source>
        <dbReference type="EMBL" id="SIR37774.1"/>
    </source>
</evidence>
<dbReference type="GO" id="GO:0008955">
    <property type="term" value="F:peptidoglycan glycosyltransferase activity"/>
    <property type="evidence" value="ECO:0007669"/>
    <property type="project" value="UniProtKB-EC"/>
</dbReference>
<keyword evidence="10" id="KW-0645">Protease</keyword>
<comment type="subcellular location">
    <subcellularLocation>
        <location evidence="1">Cell inner membrane</location>
        <topology evidence="1">Single-pass type II membrane protein</topology>
    </subcellularLocation>
</comment>
<keyword evidence="7" id="KW-1003">Cell membrane</keyword>
<dbReference type="GO" id="GO:0008360">
    <property type="term" value="P:regulation of cell shape"/>
    <property type="evidence" value="ECO:0007669"/>
    <property type="project" value="UniProtKB-KW"/>
</dbReference>
<dbReference type="UniPathway" id="UPA00219"/>
<gene>
    <name evidence="32" type="ORF">SAMN05421828_12725</name>
</gene>
<keyword evidence="13 28" id="KW-0812">Transmembrane</keyword>
<keyword evidence="9" id="KW-0121">Carboxypeptidase</keyword>
<evidence type="ECO:0000256" key="28">
    <source>
        <dbReference type="SAM" id="Phobius"/>
    </source>
</evidence>
<dbReference type="NCBIfam" id="TIGR02074">
    <property type="entry name" value="PBP_1a_fam"/>
    <property type="match status" value="1"/>
</dbReference>
<keyword evidence="22" id="KW-0961">Cell wall biogenesis/degradation</keyword>
<evidence type="ECO:0000256" key="15">
    <source>
        <dbReference type="ARBA" id="ARBA00022960"/>
    </source>
</evidence>
<evidence type="ECO:0000256" key="23">
    <source>
        <dbReference type="ARBA" id="ARBA00034000"/>
    </source>
</evidence>
<evidence type="ECO:0000256" key="13">
    <source>
        <dbReference type="ARBA" id="ARBA00022692"/>
    </source>
</evidence>
<dbReference type="Pfam" id="PF17092">
    <property type="entry name" value="PCB_OB"/>
    <property type="match status" value="1"/>
</dbReference>
<evidence type="ECO:0000256" key="14">
    <source>
        <dbReference type="ARBA" id="ARBA00022801"/>
    </source>
</evidence>
<keyword evidence="16" id="KW-0735">Signal-anchor</keyword>
<feature type="compositionally biased region" description="Basic and acidic residues" evidence="27">
    <location>
        <begin position="7"/>
        <end position="17"/>
    </location>
</feature>
<dbReference type="EC" id="2.4.99.28" evidence="24"/>
<evidence type="ECO:0000256" key="5">
    <source>
        <dbReference type="ARBA" id="ARBA00012448"/>
    </source>
</evidence>
<keyword evidence="21" id="KW-0511">Multifunctional enzyme</keyword>
<evidence type="ECO:0000256" key="27">
    <source>
        <dbReference type="SAM" id="MobiDB-lite"/>
    </source>
</evidence>
<protein>
    <recommendedName>
        <fullName evidence="6">Penicillin-binding protein 1A</fullName>
        <ecNumber evidence="24">2.4.99.28</ecNumber>
        <ecNumber evidence="5">3.4.16.4</ecNumber>
    </recommendedName>
</protein>
<keyword evidence="33" id="KW-1185">Reference proteome</keyword>
<reference evidence="32 33" key="1">
    <citation type="submission" date="2017-01" db="EMBL/GenBank/DDBJ databases">
        <authorList>
            <person name="Varghese N."/>
            <person name="Submissions S."/>
        </authorList>
    </citation>
    <scope>NUCLEOTIDE SEQUENCE [LARGE SCALE GENOMIC DNA]</scope>
    <source>
        <strain evidence="32 33">ATCC 35905</strain>
    </source>
</reference>
<keyword evidence="15" id="KW-0133">Cell shape</keyword>
<dbReference type="Gene3D" id="1.10.3810.10">
    <property type="entry name" value="Biosynthetic peptidoglycan transglycosylase-like"/>
    <property type="match status" value="1"/>
</dbReference>
<evidence type="ECO:0000256" key="24">
    <source>
        <dbReference type="ARBA" id="ARBA00044770"/>
    </source>
</evidence>
<comment type="catalytic activity">
    <reaction evidence="23">
        <text>Preferential cleavage: (Ac)2-L-Lys-D-Ala-|-D-Ala. Also transpeptidation of peptidyl-alanyl moieties that are N-acyl substituents of D-alanine.</text>
        <dbReference type="EC" id="3.4.16.4"/>
    </reaction>
</comment>
<keyword evidence="8" id="KW-0997">Cell inner membrane</keyword>
<dbReference type="GO" id="GO:0006508">
    <property type="term" value="P:proteolysis"/>
    <property type="evidence" value="ECO:0007669"/>
    <property type="project" value="UniProtKB-KW"/>
</dbReference>
<keyword evidence="20" id="KW-0046">Antibiotic resistance</keyword>
<feature type="domain" description="Penicillin-binding protein OB-like" evidence="31">
    <location>
        <begin position="362"/>
        <end position="480"/>
    </location>
</feature>
<sequence>MPGPLKAGDRLAKDKSPRTKGAPAPKRPRKQRPGLARVAGGVLARGVYRLALLGIVAGVVIGGGVFLYFSNGLPSVAKLRHYEPPLETRIYADNFRLIAALGTQHRIYVPYNRIPQLVSRAFISAEDRNFWTEPGIDPLAIVRAGFVDMTRLGSHERPLGASTITMQVVKNMLLDNRIDFARKVKEAILALRVNRAMSKKRILTLYLNEIYLGQNAWGVAAAAEAYFDKPLSKLTIAEAATLGGLPKAPTNYNPFLHPKRALNRRNWVIGRMRDDGVITSAEAQTAIASPLLPKAAAGTRPVPGAGYFINAVEAQLVQMFGQKTTMEGGLIVRTSLDPRLQATAMDAMRNRLEAYDHEFGFYHGPVTRLSIADLSNNWAAALAKQTTPAGLRRRWRLGVVVSETPALAHIGWIQGDNAAATRTGTITLAALQWGRPLVNGHPGPLLRSVGQMLKPGDVIMIDPHKPTKGGTVSLEQIPVVEGSMLSMNPETGRVSIMVGGWSNRMSPYNRATQAHRQPGSSIKPFDYLTAMQAGIQPDATILDAPFTQRLADGQLYRPGNYEMSFLGPVPVFYAIEQSLNLATLHLVRRVGLANVAANFEKFRIVHHMPLIYPAAIGALDTTLWRMVRGYAALDEYGRQVEPSLIDSVTAPDGHILYQAPDQSCANCMDGSASQLPVLNRPGARLANPDSVYQVIMMMRNVVEHGTGVPAVAGLNRPIAGKTGTTNNFNDAWFLGFVPQMVTGCWIGYDTPRDLGPNQTGGNVCGPAWNQFMKVALKGQPVIDFPTPPGMTLARVSFGSQTVTEAFKPGQVPGSQSNLGLVADNPLGLGGPLANSAGQSAQHDFNPAADGSTAGANAAAPAPAGTPAAPASVDKSLGGLY</sequence>
<evidence type="ECO:0000256" key="19">
    <source>
        <dbReference type="ARBA" id="ARBA00023136"/>
    </source>
</evidence>
<comment type="pathway">
    <text evidence="26">Glycan biosynthesis.</text>
</comment>
<keyword evidence="18 28" id="KW-1133">Transmembrane helix</keyword>
<dbReference type="Pfam" id="PF00905">
    <property type="entry name" value="Transpeptidase"/>
    <property type="match status" value="1"/>
</dbReference>
<proteinExistence type="inferred from homology"/>
<evidence type="ECO:0000256" key="6">
    <source>
        <dbReference type="ARBA" id="ARBA00018638"/>
    </source>
</evidence>
<evidence type="ECO:0000313" key="33">
    <source>
        <dbReference type="Proteomes" id="UP000186308"/>
    </source>
</evidence>
<dbReference type="EMBL" id="FTNE01000027">
    <property type="protein sequence ID" value="SIR37774.1"/>
    <property type="molecule type" value="Genomic_DNA"/>
</dbReference>
<evidence type="ECO:0000256" key="9">
    <source>
        <dbReference type="ARBA" id="ARBA00022645"/>
    </source>
</evidence>
<dbReference type="GO" id="GO:0030288">
    <property type="term" value="C:outer membrane-bounded periplasmic space"/>
    <property type="evidence" value="ECO:0007669"/>
    <property type="project" value="TreeGrafter"/>
</dbReference>
<comment type="pathway">
    <text evidence="2">Cell wall biogenesis; peptidoglycan biosynthesis.</text>
</comment>
<evidence type="ECO:0000256" key="16">
    <source>
        <dbReference type="ARBA" id="ARBA00022968"/>
    </source>
</evidence>
<dbReference type="Proteomes" id="UP000186308">
    <property type="component" value="Unassembled WGS sequence"/>
</dbReference>
<comment type="catalytic activity">
    <reaction evidence="25">
        <text>[GlcNAc-(1-&gt;4)-Mur2Ac(oyl-L-Ala-gamma-D-Glu-L-Lys-D-Ala-D-Ala)](n)-di-trans,octa-cis-undecaprenyl diphosphate + beta-D-GlcNAc-(1-&gt;4)-Mur2Ac(oyl-L-Ala-gamma-D-Glu-L-Lys-D-Ala-D-Ala)-di-trans,octa-cis-undecaprenyl diphosphate = [GlcNAc-(1-&gt;4)-Mur2Ac(oyl-L-Ala-gamma-D-Glu-L-Lys-D-Ala-D-Ala)](n+1)-di-trans,octa-cis-undecaprenyl diphosphate + di-trans,octa-cis-undecaprenyl diphosphate + H(+)</text>
        <dbReference type="Rhea" id="RHEA:23708"/>
        <dbReference type="Rhea" id="RHEA-COMP:9602"/>
        <dbReference type="Rhea" id="RHEA-COMP:9603"/>
        <dbReference type="ChEBI" id="CHEBI:15378"/>
        <dbReference type="ChEBI" id="CHEBI:58405"/>
        <dbReference type="ChEBI" id="CHEBI:60033"/>
        <dbReference type="ChEBI" id="CHEBI:78435"/>
        <dbReference type="EC" id="2.4.99.28"/>
    </reaction>
</comment>
<dbReference type="InterPro" id="IPR001460">
    <property type="entry name" value="PCN-bd_Tpept"/>
</dbReference>
<dbReference type="GO" id="GO:0009252">
    <property type="term" value="P:peptidoglycan biosynthetic process"/>
    <property type="evidence" value="ECO:0007669"/>
    <property type="project" value="UniProtKB-UniPathway"/>
</dbReference>
<feature type="domain" description="Penicillin-binding protein transpeptidase" evidence="29">
    <location>
        <begin position="483"/>
        <end position="742"/>
    </location>
</feature>
<dbReference type="GO" id="GO:0008658">
    <property type="term" value="F:penicillin binding"/>
    <property type="evidence" value="ECO:0007669"/>
    <property type="project" value="InterPro"/>
</dbReference>
<dbReference type="InterPro" id="IPR012338">
    <property type="entry name" value="Beta-lactam/transpept-like"/>
</dbReference>
<dbReference type="PANTHER" id="PTHR32282">
    <property type="entry name" value="BINDING PROTEIN TRANSPEPTIDASE, PUTATIVE-RELATED"/>
    <property type="match status" value="1"/>
</dbReference>
<dbReference type="SUPFAM" id="SSF53955">
    <property type="entry name" value="Lysozyme-like"/>
    <property type="match status" value="1"/>
</dbReference>
<evidence type="ECO:0000256" key="7">
    <source>
        <dbReference type="ARBA" id="ARBA00022475"/>
    </source>
</evidence>
<dbReference type="InterPro" id="IPR036950">
    <property type="entry name" value="PBP_transglycosylase"/>
</dbReference>
<dbReference type="FunFam" id="1.10.3810.10:FF:000003">
    <property type="entry name" value="Penicillin-binding protein 1a"/>
    <property type="match status" value="1"/>
</dbReference>
<dbReference type="GO" id="GO:0071555">
    <property type="term" value="P:cell wall organization"/>
    <property type="evidence" value="ECO:0007669"/>
    <property type="project" value="UniProtKB-KW"/>
</dbReference>
<evidence type="ECO:0000256" key="8">
    <source>
        <dbReference type="ARBA" id="ARBA00022519"/>
    </source>
</evidence>
<comment type="similarity">
    <text evidence="3">In the C-terminal section; belongs to the transpeptidase family.</text>
</comment>
<keyword evidence="17" id="KW-0573">Peptidoglycan synthesis</keyword>
<dbReference type="InterPro" id="IPR050396">
    <property type="entry name" value="Glycosyltr_51/Transpeptidase"/>
</dbReference>
<feature type="region of interest" description="Disordered" evidence="27">
    <location>
        <begin position="831"/>
        <end position="880"/>
    </location>
</feature>
<evidence type="ECO:0000256" key="18">
    <source>
        <dbReference type="ARBA" id="ARBA00022989"/>
    </source>
</evidence>
<evidence type="ECO:0000259" key="30">
    <source>
        <dbReference type="Pfam" id="PF00912"/>
    </source>
</evidence>
<dbReference type="InterPro" id="IPR031376">
    <property type="entry name" value="PCB_OB"/>
</dbReference>
<feature type="transmembrane region" description="Helical" evidence="28">
    <location>
        <begin position="47"/>
        <end position="69"/>
    </location>
</feature>
<dbReference type="InterPro" id="IPR001264">
    <property type="entry name" value="Glyco_trans_51"/>
</dbReference>
<feature type="compositionally biased region" description="Low complexity" evidence="27">
    <location>
        <begin position="846"/>
        <end position="871"/>
    </location>
</feature>
<evidence type="ECO:0000256" key="3">
    <source>
        <dbReference type="ARBA" id="ARBA00007090"/>
    </source>
</evidence>
<evidence type="ECO:0000256" key="20">
    <source>
        <dbReference type="ARBA" id="ARBA00023251"/>
    </source>
</evidence>
<keyword evidence="19 28" id="KW-0472">Membrane</keyword>
<keyword evidence="12" id="KW-0808">Transferase</keyword>
<dbReference type="GO" id="GO:0005886">
    <property type="term" value="C:plasma membrane"/>
    <property type="evidence" value="ECO:0007669"/>
    <property type="project" value="UniProtKB-SubCell"/>
</dbReference>
<dbReference type="RefSeq" id="WP_029312968.1">
    <property type="nucleotide sequence ID" value="NZ_FTNE01000027.1"/>
</dbReference>
<comment type="similarity">
    <text evidence="4">In the N-terminal section; belongs to the glycosyltransferase 51 family.</text>
</comment>
<comment type="caution">
    <text evidence="32">The sequence shown here is derived from an EMBL/GenBank/DDBJ whole genome shotgun (WGS) entry which is preliminary data.</text>
</comment>
<keyword evidence="11" id="KW-0328">Glycosyltransferase</keyword>
<name>A0A8G2CN58_ACIRU</name>
<dbReference type="Gene3D" id="3.40.710.10">
    <property type="entry name" value="DD-peptidase/beta-lactamase superfamily"/>
    <property type="match status" value="2"/>
</dbReference>
<keyword evidence="14" id="KW-0378">Hydrolase</keyword>
<evidence type="ECO:0000256" key="10">
    <source>
        <dbReference type="ARBA" id="ARBA00022670"/>
    </source>
</evidence>
<evidence type="ECO:0000259" key="29">
    <source>
        <dbReference type="Pfam" id="PF00905"/>
    </source>
</evidence>
<evidence type="ECO:0000256" key="12">
    <source>
        <dbReference type="ARBA" id="ARBA00022679"/>
    </source>
</evidence>
<feature type="region of interest" description="Disordered" evidence="27">
    <location>
        <begin position="1"/>
        <end position="33"/>
    </location>
</feature>
<evidence type="ECO:0000256" key="21">
    <source>
        <dbReference type="ARBA" id="ARBA00023268"/>
    </source>
</evidence>
<evidence type="ECO:0000256" key="17">
    <source>
        <dbReference type="ARBA" id="ARBA00022984"/>
    </source>
</evidence>